<dbReference type="GO" id="GO:0005886">
    <property type="term" value="C:plasma membrane"/>
    <property type="evidence" value="ECO:0007669"/>
    <property type="project" value="UniProtKB-SubCell"/>
</dbReference>
<sequence length="433" mass="47915">MNNFATWLENKLSGPMTKLSNQRHLLAIRDGVISALPFIIFGSFFLIFATPPLPESWAITKWATEHAEEILVPYRMTMFIMSLYIVFGIGYNLAKSYNLDPLSAGQLSTAAFLLTIAPTMDKKLGFVLPMTNLGGHGLFVAMFVAIFSVEIYRLCKNKNITIKMPPQVPPSVSRSFESLIPVVFVLGFMTVITVIFQLDLHTLVDKIVGPLVFAGDTLPGVLVPVFLTTFFWAFGIHGMSIVGTIERPLWEVYLAKNAEAHAAGESLPHIAPETFFQWFVWIGGAGATLGLVICILLFAKSQFLKKFGKAVSIPSLFNINEPVIFGLPIVLNPIMVIPFILIPIVLTIITYIATILGFVNATSVMAPWTLPAPIGAYLATGGDWRAIVLVLINITVSVIIYFPFFKIYDRKMVLEESGESKEQIEEDMKQDIS</sequence>
<keyword evidence="3 8" id="KW-1003">Cell membrane</keyword>
<protein>
    <recommendedName>
        <fullName evidence="8">Permease IIC component</fullName>
    </recommendedName>
</protein>
<keyword evidence="11" id="KW-0808">Transferase</keyword>
<keyword evidence="4 8" id="KW-0762">Sugar transport</keyword>
<dbReference type="GO" id="GO:0009401">
    <property type="term" value="P:phosphoenolpyruvate-dependent sugar phosphotransferase system"/>
    <property type="evidence" value="ECO:0007669"/>
    <property type="project" value="InterPro"/>
</dbReference>
<evidence type="ECO:0000256" key="8">
    <source>
        <dbReference type="PIRNR" id="PIRNR006351"/>
    </source>
</evidence>
<dbReference type="PANTHER" id="PTHR33989">
    <property type="match status" value="1"/>
</dbReference>
<dbReference type="PIRSF" id="PIRSF006351">
    <property type="entry name" value="PTS_EIIC-Cellobiose"/>
    <property type="match status" value="1"/>
</dbReference>
<evidence type="ECO:0000256" key="1">
    <source>
        <dbReference type="ARBA" id="ARBA00004651"/>
    </source>
</evidence>
<evidence type="ECO:0000313" key="11">
    <source>
        <dbReference type="EMBL" id="SNV58129.1"/>
    </source>
</evidence>
<proteinExistence type="predicted"/>
<dbReference type="RefSeq" id="WP_095086080.1">
    <property type="nucleotide sequence ID" value="NZ_BMDM01000003.1"/>
</dbReference>
<evidence type="ECO:0000313" key="12">
    <source>
        <dbReference type="Proteomes" id="UP000242084"/>
    </source>
</evidence>
<comment type="function">
    <text evidence="8">The phosphoenolpyruvate-dependent sugar phosphotransferase system (PTS), a major carbohydrate active -transport system, catalyzes the phosphorylation of incoming sugar substrates concomitant with their translocation across the cell membrane.</text>
</comment>
<dbReference type="InterPro" id="IPR004501">
    <property type="entry name" value="PTS_EIIC_3"/>
</dbReference>
<keyword evidence="7 8" id="KW-0472">Membrane</keyword>
<dbReference type="PROSITE" id="PS51105">
    <property type="entry name" value="PTS_EIIC_TYPE_3"/>
    <property type="match status" value="1"/>
</dbReference>
<organism evidence="11 12">
    <name type="scientific">Mammaliicoccus stepanovicii</name>
    <dbReference type="NCBI Taxonomy" id="643214"/>
    <lineage>
        <taxon>Bacteria</taxon>
        <taxon>Bacillati</taxon>
        <taxon>Bacillota</taxon>
        <taxon>Bacilli</taxon>
        <taxon>Bacillales</taxon>
        <taxon>Staphylococcaceae</taxon>
        <taxon>Mammaliicoccus</taxon>
    </lineage>
</organism>
<accession>A0A239YG68</accession>
<feature type="transmembrane region" description="Helical" evidence="9">
    <location>
        <begin position="386"/>
        <end position="405"/>
    </location>
</feature>
<comment type="subcellular location">
    <subcellularLocation>
        <location evidence="1">Cell membrane</location>
        <topology evidence="1">Multi-pass membrane protein</topology>
    </subcellularLocation>
</comment>
<feature type="transmembrane region" description="Helical" evidence="9">
    <location>
        <begin position="348"/>
        <end position="366"/>
    </location>
</feature>
<dbReference type="KEGG" id="sste:SAMEA4384403_0425"/>
<name>A0A239YG68_9STAP</name>
<feature type="transmembrane region" description="Helical" evidence="9">
    <location>
        <begin position="278"/>
        <end position="299"/>
    </location>
</feature>
<evidence type="ECO:0000256" key="7">
    <source>
        <dbReference type="ARBA" id="ARBA00023136"/>
    </source>
</evidence>
<feature type="domain" description="PTS EIIC type-3" evidence="10">
    <location>
        <begin position="8"/>
        <end position="404"/>
    </location>
</feature>
<dbReference type="InterPro" id="IPR051088">
    <property type="entry name" value="PTS_Sugar-EIIC/EIIB"/>
</dbReference>
<evidence type="ECO:0000256" key="3">
    <source>
        <dbReference type="ARBA" id="ARBA00022475"/>
    </source>
</evidence>
<dbReference type="EMBL" id="LT906462">
    <property type="protein sequence ID" value="SNV58129.1"/>
    <property type="molecule type" value="Genomic_DNA"/>
</dbReference>
<reference evidence="11 12" key="1">
    <citation type="submission" date="2017-06" db="EMBL/GenBank/DDBJ databases">
        <authorList>
            <consortium name="Pathogen Informatics"/>
        </authorList>
    </citation>
    <scope>NUCLEOTIDE SEQUENCE [LARGE SCALE GENOMIC DNA]</scope>
    <source>
        <strain evidence="11 12">NCTC13839</strain>
    </source>
</reference>
<dbReference type="NCBIfam" id="TIGR00410">
    <property type="entry name" value="lacE"/>
    <property type="match status" value="1"/>
</dbReference>
<dbReference type="GO" id="GO:0008982">
    <property type="term" value="F:protein-N(PI)-phosphohistidine-sugar phosphotransferase activity"/>
    <property type="evidence" value="ECO:0007669"/>
    <property type="project" value="UniProtKB-UniRule"/>
</dbReference>
<feature type="transmembrane region" description="Helical" evidence="9">
    <location>
        <begin position="70"/>
        <end position="87"/>
    </location>
</feature>
<keyword evidence="6 9" id="KW-1133">Transmembrane helix</keyword>
<dbReference type="Pfam" id="PF02378">
    <property type="entry name" value="PTS_EIIC"/>
    <property type="match status" value="1"/>
</dbReference>
<feature type="transmembrane region" description="Helical" evidence="9">
    <location>
        <begin position="218"/>
        <end position="237"/>
    </location>
</feature>
<dbReference type="AlphaFoldDB" id="A0A239YG68"/>
<feature type="transmembrane region" description="Helical" evidence="9">
    <location>
        <begin position="319"/>
        <end position="341"/>
    </location>
</feature>
<keyword evidence="12" id="KW-1185">Reference proteome</keyword>
<keyword evidence="2 8" id="KW-0813">Transport</keyword>
<evidence type="ECO:0000256" key="6">
    <source>
        <dbReference type="ARBA" id="ARBA00022989"/>
    </source>
</evidence>
<dbReference type="InterPro" id="IPR004796">
    <property type="entry name" value="PTS_IIC_cello"/>
</dbReference>
<feature type="transmembrane region" description="Helical" evidence="9">
    <location>
        <begin position="137"/>
        <end position="155"/>
    </location>
</feature>
<dbReference type="Proteomes" id="UP000242084">
    <property type="component" value="Chromosome 1"/>
</dbReference>
<feature type="transmembrane region" description="Helical" evidence="9">
    <location>
        <begin position="99"/>
        <end position="117"/>
    </location>
</feature>
<evidence type="ECO:0000259" key="10">
    <source>
        <dbReference type="PROSITE" id="PS51105"/>
    </source>
</evidence>
<dbReference type="PANTHER" id="PTHR33989:SF11">
    <property type="entry name" value="LICHENAN PERMEASE IIC COMPONENT"/>
    <property type="match status" value="1"/>
</dbReference>
<gene>
    <name evidence="11" type="primary">gmuC</name>
    <name evidence="11" type="ORF">SAMEA4384403_00425</name>
</gene>
<dbReference type="InterPro" id="IPR003352">
    <property type="entry name" value="PTS_EIIC"/>
</dbReference>
<dbReference type="GO" id="GO:1901264">
    <property type="term" value="P:carbohydrate derivative transport"/>
    <property type="evidence" value="ECO:0007669"/>
    <property type="project" value="TreeGrafter"/>
</dbReference>
<evidence type="ECO:0000256" key="9">
    <source>
        <dbReference type="SAM" id="Phobius"/>
    </source>
</evidence>
<evidence type="ECO:0000256" key="2">
    <source>
        <dbReference type="ARBA" id="ARBA00022448"/>
    </source>
</evidence>
<evidence type="ECO:0000256" key="4">
    <source>
        <dbReference type="ARBA" id="ARBA00022597"/>
    </source>
</evidence>
<feature type="transmembrane region" description="Helical" evidence="9">
    <location>
        <begin position="176"/>
        <end position="198"/>
    </location>
</feature>
<feature type="transmembrane region" description="Helical" evidence="9">
    <location>
        <begin position="26"/>
        <end position="50"/>
    </location>
</feature>
<keyword evidence="5 9" id="KW-0812">Transmembrane</keyword>
<dbReference type="OrthoDB" id="1641940at2"/>
<evidence type="ECO:0000256" key="5">
    <source>
        <dbReference type="ARBA" id="ARBA00022692"/>
    </source>
</evidence>